<dbReference type="Gene3D" id="2.80.10.50">
    <property type="match status" value="2"/>
</dbReference>
<accession>A0ABN1XQ64</accession>
<dbReference type="RefSeq" id="WP_344325790.1">
    <property type="nucleotide sequence ID" value="NZ_BAAAKJ010000036.1"/>
</dbReference>
<gene>
    <name evidence="1" type="ORF">GCM10009639_07980</name>
</gene>
<keyword evidence="2" id="KW-1185">Reference proteome</keyword>
<dbReference type="SUPFAM" id="SSF63829">
    <property type="entry name" value="Calcium-dependent phosphotriesterase"/>
    <property type="match status" value="1"/>
</dbReference>
<dbReference type="Proteomes" id="UP001499863">
    <property type="component" value="Unassembled WGS sequence"/>
</dbReference>
<reference evidence="1 2" key="1">
    <citation type="journal article" date="2019" name="Int. J. Syst. Evol. Microbiol.">
        <title>The Global Catalogue of Microorganisms (GCM) 10K type strain sequencing project: providing services to taxonomists for standard genome sequencing and annotation.</title>
        <authorList>
            <consortium name="The Broad Institute Genomics Platform"/>
            <consortium name="The Broad Institute Genome Sequencing Center for Infectious Disease"/>
            <person name="Wu L."/>
            <person name="Ma J."/>
        </authorList>
    </citation>
    <scope>NUCLEOTIDE SEQUENCE [LARGE SCALE GENOMIC DNA]</scope>
    <source>
        <strain evidence="1 2">JCM 12393</strain>
    </source>
</reference>
<dbReference type="NCBIfam" id="TIGR02608">
    <property type="entry name" value="delta_60_rpt"/>
    <property type="match status" value="3"/>
</dbReference>
<evidence type="ECO:0000313" key="1">
    <source>
        <dbReference type="EMBL" id="GAA1385415.1"/>
    </source>
</evidence>
<dbReference type="Pfam" id="PF17164">
    <property type="entry name" value="DUF5122"/>
    <property type="match status" value="1"/>
</dbReference>
<organism evidence="1 2">
    <name type="scientific">Kitasatospora putterlickiae</name>
    <dbReference type="NCBI Taxonomy" id="221725"/>
    <lineage>
        <taxon>Bacteria</taxon>
        <taxon>Bacillati</taxon>
        <taxon>Actinomycetota</taxon>
        <taxon>Actinomycetes</taxon>
        <taxon>Kitasatosporales</taxon>
        <taxon>Streptomycetaceae</taxon>
        <taxon>Kitasatospora</taxon>
    </lineage>
</organism>
<sequence length="251" mass="25438">MPRRAARAHDGEAAGFAGQDRRHFFGLAQRNDGKLIAAGFSVNTATSADNFLAARFNPDGSLDTTFGTGGSTNVSFGLLSDLAFGVALTNGGNNGKIVLAGLAQSPDPFNIIGAGAFGLTELNADGSLNLAFGTLGKTTTKVSLLGDEARSVAIGPAGKIYAAGESNEISPFPLDPNTGVQTVIRYTSNGLLDTSWGTAGVVTTSFGTGGASARGVALDSSNRLVTGGAATVTKPNLLPGFDFTAARYQTN</sequence>
<dbReference type="InterPro" id="IPR013431">
    <property type="entry name" value="Delta_60_rpt"/>
</dbReference>
<protein>
    <submittedName>
        <fullName evidence="1">Uncharacterized protein</fullName>
    </submittedName>
</protein>
<comment type="caution">
    <text evidence="1">The sequence shown here is derived from an EMBL/GenBank/DDBJ whole genome shotgun (WGS) entry which is preliminary data.</text>
</comment>
<dbReference type="EMBL" id="BAAAKJ010000036">
    <property type="protein sequence ID" value="GAA1385415.1"/>
    <property type="molecule type" value="Genomic_DNA"/>
</dbReference>
<proteinExistence type="predicted"/>
<name>A0ABN1XQ64_9ACTN</name>
<evidence type="ECO:0000313" key="2">
    <source>
        <dbReference type="Proteomes" id="UP001499863"/>
    </source>
</evidence>